<accession>A0ACB7FK94</accession>
<reference evidence="1" key="1">
    <citation type="submission" date="2020-04" db="EMBL/GenBank/DDBJ databases">
        <title>A chromosome-scale assembly and high-density genetic map of the yellow drum (Nibea albiflora) genome.</title>
        <authorList>
            <person name="Xu D."/>
            <person name="Zhang W."/>
            <person name="Chen R."/>
            <person name="Tan P."/>
            <person name="Wang L."/>
            <person name="Song H."/>
            <person name="Tian L."/>
            <person name="Zhu Q."/>
            <person name="Wang B."/>
        </authorList>
    </citation>
    <scope>NUCLEOTIDE SEQUENCE</scope>
    <source>
        <strain evidence="1">ZJHYS-2018</strain>
    </source>
</reference>
<name>A0ACB7FK94_NIBAL</name>
<proteinExistence type="predicted"/>
<sequence length="315" mass="32727">SEMIEDEMSTKQSSADEPAAVLTNGGGDLEANINPDAPEWNNQSTTNGPLVASKGDVGVELASASRLGVCEAEPGQVPGVSVYEEEEEEEEGTLVMRAERVIITDEGEDVPEELTTQEDQQETEQAGAGQEGGEAVGEVAEPEEAPDTQPEKSEGAEATADGDVHDGAKTDEHVDGEQSEEPTSVQVQSPASAPEGTTVASVPVYSETALTPELEAEGAAATSPEGAEAAVKAQDGITVPGQFQEVPLADPLESQKTEAGPAEQEPLLSQAKTSNTHAEPRPAPVSTETQSPTRANPGEETEAPRHKTCQCCSVM</sequence>
<comment type="caution">
    <text evidence="1">The sequence shown here is derived from an EMBL/GenBank/DDBJ whole genome shotgun (WGS) entry which is preliminary data.</text>
</comment>
<protein>
    <submittedName>
        <fullName evidence="1">Uncharacterized protein</fullName>
    </submittedName>
</protein>
<organism evidence="1 2">
    <name type="scientific">Nibea albiflora</name>
    <name type="common">Yellow drum</name>
    <name type="synonym">Corvina albiflora</name>
    <dbReference type="NCBI Taxonomy" id="240163"/>
    <lineage>
        <taxon>Eukaryota</taxon>
        <taxon>Metazoa</taxon>
        <taxon>Chordata</taxon>
        <taxon>Craniata</taxon>
        <taxon>Vertebrata</taxon>
        <taxon>Euteleostomi</taxon>
        <taxon>Actinopterygii</taxon>
        <taxon>Neopterygii</taxon>
        <taxon>Teleostei</taxon>
        <taxon>Neoteleostei</taxon>
        <taxon>Acanthomorphata</taxon>
        <taxon>Eupercaria</taxon>
        <taxon>Sciaenidae</taxon>
        <taxon>Nibea</taxon>
    </lineage>
</organism>
<dbReference type="EMBL" id="CM024789">
    <property type="protein sequence ID" value="KAG8014873.1"/>
    <property type="molecule type" value="Genomic_DNA"/>
</dbReference>
<evidence type="ECO:0000313" key="1">
    <source>
        <dbReference type="EMBL" id="KAG8014873.1"/>
    </source>
</evidence>
<evidence type="ECO:0000313" key="2">
    <source>
        <dbReference type="Proteomes" id="UP000805704"/>
    </source>
</evidence>
<keyword evidence="2" id="KW-1185">Reference proteome</keyword>
<gene>
    <name evidence="1" type="ORF">GBF38_003558</name>
</gene>
<feature type="non-terminal residue" evidence="1">
    <location>
        <position position="1"/>
    </location>
</feature>
<dbReference type="Proteomes" id="UP000805704">
    <property type="component" value="Chromosome 1"/>
</dbReference>